<evidence type="ECO:0000313" key="2">
    <source>
        <dbReference type="EMBL" id="MBN8250866.1"/>
    </source>
</evidence>
<feature type="domain" description="PAS" evidence="1">
    <location>
        <begin position="132"/>
        <end position="175"/>
    </location>
</feature>
<dbReference type="PANTHER" id="PTHR44757">
    <property type="entry name" value="DIGUANYLATE CYCLASE DGCP"/>
    <property type="match status" value="1"/>
</dbReference>
<comment type="caution">
    <text evidence="2">The sequence shown here is derived from an EMBL/GenBank/DDBJ whole genome shotgun (WGS) entry which is preliminary data.</text>
</comment>
<name>A0A8I1SMY2_9BACI</name>
<reference evidence="2" key="1">
    <citation type="submission" date="2020-12" db="EMBL/GenBank/DDBJ databases">
        <title>PHA producing bacteria isolated from mangrove.</title>
        <authorList>
            <person name="Zheng W."/>
            <person name="Yu S."/>
            <person name="Huang Y."/>
        </authorList>
    </citation>
    <scope>NUCLEOTIDE SEQUENCE</scope>
    <source>
        <strain evidence="2">GN22-4</strain>
    </source>
</reference>
<protein>
    <submittedName>
        <fullName evidence="2">PAS domain S-box protein</fullName>
    </submittedName>
</protein>
<evidence type="ECO:0000259" key="1">
    <source>
        <dbReference type="PROSITE" id="PS50112"/>
    </source>
</evidence>
<dbReference type="InterPro" id="IPR052155">
    <property type="entry name" value="Biofilm_reg_signaling"/>
</dbReference>
<dbReference type="NCBIfam" id="TIGR00229">
    <property type="entry name" value="sensory_box"/>
    <property type="match status" value="1"/>
</dbReference>
<dbReference type="InterPro" id="IPR035965">
    <property type="entry name" value="PAS-like_dom_sf"/>
</dbReference>
<dbReference type="GeneID" id="93681460"/>
<dbReference type="PANTHER" id="PTHR44757:SF2">
    <property type="entry name" value="BIOFILM ARCHITECTURE MAINTENANCE PROTEIN MBAA"/>
    <property type="match status" value="1"/>
</dbReference>
<sequence length="214" mass="24396">MLSKSEKKYRSWITHYNSGVCIVDLNGNLVKVNEALEKMTGYSSQQLKEIPYDELIERFSIVFHTNVNINIFNAEAHRGEITLRNKHGERLYVTSTIVPIIVDEVVTGAFVILHNHTKETEARLLLTKTMKDLENMKYALDESAIVVSIDKEGYVTYVNDMFIEVSDYSKGEAIGAHYGDVGLNTEHEELLHTIREGSVWRGEVANRNKNGQIY</sequence>
<dbReference type="SMART" id="SM00091">
    <property type="entry name" value="PAS"/>
    <property type="match status" value="2"/>
</dbReference>
<proteinExistence type="predicted"/>
<evidence type="ECO:0000313" key="3">
    <source>
        <dbReference type="Proteomes" id="UP000664578"/>
    </source>
</evidence>
<dbReference type="Gene3D" id="3.30.450.20">
    <property type="entry name" value="PAS domain"/>
    <property type="match status" value="2"/>
</dbReference>
<dbReference type="RefSeq" id="WP_206782241.1">
    <property type="nucleotide sequence ID" value="NZ_CP090431.1"/>
</dbReference>
<dbReference type="Pfam" id="PF13426">
    <property type="entry name" value="PAS_9"/>
    <property type="match status" value="2"/>
</dbReference>
<accession>A0A8I1SMY2</accession>
<dbReference type="AlphaFoldDB" id="A0A8I1SMY2"/>
<dbReference type="Proteomes" id="UP000664578">
    <property type="component" value="Unassembled WGS sequence"/>
</dbReference>
<dbReference type="SUPFAM" id="SSF55785">
    <property type="entry name" value="PYP-like sensor domain (PAS domain)"/>
    <property type="match status" value="2"/>
</dbReference>
<dbReference type="InterPro" id="IPR000014">
    <property type="entry name" value="PAS"/>
</dbReference>
<organism evidence="2 3">
    <name type="scientific">Priestia flexa</name>
    <dbReference type="NCBI Taxonomy" id="86664"/>
    <lineage>
        <taxon>Bacteria</taxon>
        <taxon>Bacillati</taxon>
        <taxon>Bacillota</taxon>
        <taxon>Bacilli</taxon>
        <taxon>Bacillales</taxon>
        <taxon>Bacillaceae</taxon>
        <taxon>Priestia</taxon>
    </lineage>
</organism>
<dbReference type="CDD" id="cd00130">
    <property type="entry name" value="PAS"/>
    <property type="match status" value="2"/>
</dbReference>
<dbReference type="EMBL" id="JAEMWV010000002">
    <property type="protein sequence ID" value="MBN8250866.1"/>
    <property type="molecule type" value="Genomic_DNA"/>
</dbReference>
<dbReference type="PROSITE" id="PS50112">
    <property type="entry name" value="PAS"/>
    <property type="match status" value="2"/>
</dbReference>
<gene>
    <name evidence="2" type="ORF">JF537_04645</name>
</gene>
<feature type="domain" description="PAS" evidence="1">
    <location>
        <begin position="5"/>
        <end position="47"/>
    </location>
</feature>